<organism evidence="2 3">
    <name type="scientific">Jiangella ureilytica</name>
    <dbReference type="NCBI Taxonomy" id="2530374"/>
    <lineage>
        <taxon>Bacteria</taxon>
        <taxon>Bacillati</taxon>
        <taxon>Actinomycetota</taxon>
        <taxon>Actinomycetes</taxon>
        <taxon>Jiangellales</taxon>
        <taxon>Jiangellaceae</taxon>
        <taxon>Jiangella</taxon>
    </lineage>
</organism>
<evidence type="ECO:0000256" key="1">
    <source>
        <dbReference type="SAM" id="MobiDB-lite"/>
    </source>
</evidence>
<name>A0A4R4RFE6_9ACTN</name>
<comment type="caution">
    <text evidence="2">The sequence shown here is derived from an EMBL/GenBank/DDBJ whole genome shotgun (WGS) entry which is preliminary data.</text>
</comment>
<dbReference type="EMBL" id="SMKL01000073">
    <property type="protein sequence ID" value="TDC47499.1"/>
    <property type="molecule type" value="Genomic_DNA"/>
</dbReference>
<evidence type="ECO:0000313" key="2">
    <source>
        <dbReference type="EMBL" id="TDC47499.1"/>
    </source>
</evidence>
<keyword evidence="3" id="KW-1185">Reference proteome</keyword>
<feature type="region of interest" description="Disordered" evidence="1">
    <location>
        <begin position="1"/>
        <end position="26"/>
    </location>
</feature>
<dbReference type="Proteomes" id="UP000295621">
    <property type="component" value="Unassembled WGS sequence"/>
</dbReference>
<evidence type="ECO:0000313" key="3">
    <source>
        <dbReference type="Proteomes" id="UP000295621"/>
    </source>
</evidence>
<reference evidence="2 3" key="1">
    <citation type="submission" date="2019-02" db="EMBL/GenBank/DDBJ databases">
        <title>Draft genome sequences of novel Actinobacteria.</title>
        <authorList>
            <person name="Sahin N."/>
            <person name="Ay H."/>
            <person name="Saygin H."/>
        </authorList>
    </citation>
    <scope>NUCLEOTIDE SEQUENCE [LARGE SCALE GENOMIC DNA]</scope>
    <source>
        <strain evidence="2 3">KC603</strain>
    </source>
</reference>
<gene>
    <name evidence="2" type="ORF">E1212_24100</name>
</gene>
<sequence>MNDVIGSQPLTMTARGYGPGMSDDVPDWAEQVPPEQLRDAQAVFVQVSASFGGAPRDEIEQALRDAASRRDLDTDGPWIDAAARQIHAIERSSDDHR</sequence>
<dbReference type="AlphaFoldDB" id="A0A4R4RFE6"/>
<accession>A0A4R4RFE6</accession>
<proteinExistence type="predicted"/>
<protein>
    <submittedName>
        <fullName evidence="2">Uncharacterized protein</fullName>
    </submittedName>
</protein>